<dbReference type="AlphaFoldDB" id="A0A2H0B1Z5"/>
<dbReference type="InterPro" id="IPR025306">
    <property type="entry name" value="Zn-bnd_dom_prob"/>
</dbReference>
<accession>A0A2H0B1Z5</accession>
<reference evidence="2 3" key="1">
    <citation type="submission" date="2017-09" db="EMBL/GenBank/DDBJ databases">
        <title>Depth-based differentiation of microbial function through sediment-hosted aquifers and enrichment of novel symbionts in the deep terrestrial subsurface.</title>
        <authorList>
            <person name="Probst A.J."/>
            <person name="Ladd B."/>
            <person name="Jarett J.K."/>
            <person name="Geller-Mcgrath D.E."/>
            <person name="Sieber C.M."/>
            <person name="Emerson J.B."/>
            <person name="Anantharaman K."/>
            <person name="Thomas B.C."/>
            <person name="Malmstrom R."/>
            <person name="Stieglmeier M."/>
            <person name="Klingl A."/>
            <person name="Woyke T."/>
            <person name="Ryan C.M."/>
            <person name="Banfield J.F."/>
        </authorList>
    </citation>
    <scope>NUCLEOTIDE SEQUENCE [LARGE SCALE GENOMIC DNA]</scope>
    <source>
        <strain evidence="2">CG23_combo_of_CG06-09_8_20_14_all_41_73</strain>
    </source>
</reference>
<dbReference type="Pfam" id="PF13451">
    <property type="entry name" value="zf_Tbcl"/>
    <property type="match status" value="1"/>
</dbReference>
<protein>
    <recommendedName>
        <fullName evidence="1">Probable zinc-binding domain-containing protein</fullName>
    </recommendedName>
</protein>
<sequence>MAEKTVLEDKILVCKDCGNKFIWTQGEQ</sequence>
<comment type="caution">
    <text evidence="2">The sequence shown here is derived from an EMBL/GenBank/DDBJ whole genome shotgun (WGS) entry which is preliminary data.</text>
</comment>
<feature type="non-terminal residue" evidence="2">
    <location>
        <position position="28"/>
    </location>
</feature>
<proteinExistence type="predicted"/>
<evidence type="ECO:0000313" key="2">
    <source>
        <dbReference type="EMBL" id="PIP51060.1"/>
    </source>
</evidence>
<evidence type="ECO:0000259" key="1">
    <source>
        <dbReference type="Pfam" id="PF13451"/>
    </source>
</evidence>
<gene>
    <name evidence="2" type="ORF">COX11_00635</name>
</gene>
<feature type="domain" description="Probable zinc-binding" evidence="1">
    <location>
        <begin position="8"/>
        <end position="28"/>
    </location>
</feature>
<dbReference type="EMBL" id="PCSO01000024">
    <property type="protein sequence ID" value="PIP51060.1"/>
    <property type="molecule type" value="Genomic_DNA"/>
</dbReference>
<evidence type="ECO:0000313" key="3">
    <source>
        <dbReference type="Proteomes" id="UP000230671"/>
    </source>
</evidence>
<name>A0A2H0B1Z5_9BACT</name>
<organism evidence="2 3">
    <name type="scientific">Candidatus Berkelbacteria bacterium CG23_combo_of_CG06-09_8_20_14_all_41_73</name>
    <dbReference type="NCBI Taxonomy" id="1974519"/>
    <lineage>
        <taxon>Bacteria</taxon>
        <taxon>Candidatus Berkelbacteria</taxon>
    </lineage>
</organism>
<dbReference type="Proteomes" id="UP000230671">
    <property type="component" value="Unassembled WGS sequence"/>
</dbReference>